<evidence type="ECO:0000313" key="1">
    <source>
        <dbReference type="EMBL" id="MDP0399899.1"/>
    </source>
</evidence>
<evidence type="ECO:0000313" key="2">
    <source>
        <dbReference type="Proteomes" id="UP001178281"/>
    </source>
</evidence>
<dbReference type="AlphaFoldDB" id="A0AA90NLK1"/>
<name>A0AA90NLK1_9ACTN</name>
<reference evidence="1" key="1">
    <citation type="submission" date="2023-08" db="EMBL/GenBank/DDBJ databases">
        <title>The draft genome of Tsukamurella strandjordii strain 050030.</title>
        <authorList>
            <person name="Zhao F."/>
            <person name="Feng Y."/>
            <person name="Zong Z."/>
        </authorList>
    </citation>
    <scope>NUCLEOTIDE SEQUENCE</scope>
    <source>
        <strain evidence="1">050030</strain>
    </source>
</reference>
<gene>
    <name evidence="1" type="ORF">Q7X28_18440</name>
</gene>
<sequence length="87" mass="9310">MSENFVLGVLPTARCRAVNDGASEHQLRGVELLAREVDLLTAWECVPPVVVHALPADVDLAAYEIPAQVIVHDEGGGGALPARWVAW</sequence>
<dbReference type="Proteomes" id="UP001178281">
    <property type="component" value="Unassembled WGS sequence"/>
</dbReference>
<organism evidence="1 2">
    <name type="scientific">Tsukamurella strandjordii</name>
    <dbReference type="NCBI Taxonomy" id="147577"/>
    <lineage>
        <taxon>Bacteria</taxon>
        <taxon>Bacillati</taxon>
        <taxon>Actinomycetota</taxon>
        <taxon>Actinomycetes</taxon>
        <taxon>Mycobacteriales</taxon>
        <taxon>Tsukamurellaceae</taxon>
        <taxon>Tsukamurella</taxon>
    </lineage>
</organism>
<proteinExistence type="predicted"/>
<keyword evidence="2" id="KW-1185">Reference proteome</keyword>
<comment type="caution">
    <text evidence="1">The sequence shown here is derived from an EMBL/GenBank/DDBJ whole genome shotgun (WGS) entry which is preliminary data.</text>
</comment>
<accession>A0AA90NLK1</accession>
<protein>
    <submittedName>
        <fullName evidence="1">Uncharacterized protein</fullName>
    </submittedName>
</protein>
<dbReference type="EMBL" id="JAUTIX010000007">
    <property type="protein sequence ID" value="MDP0399899.1"/>
    <property type="molecule type" value="Genomic_DNA"/>
</dbReference>